<evidence type="ECO:0000256" key="1">
    <source>
        <dbReference type="SAM" id="Phobius"/>
    </source>
</evidence>
<comment type="caution">
    <text evidence="3">The sequence shown here is derived from an EMBL/GenBank/DDBJ whole genome shotgun (WGS) entry which is preliminary data.</text>
</comment>
<reference evidence="3 4" key="1">
    <citation type="submission" date="2023-07" db="EMBL/GenBank/DDBJ databases">
        <title>Sequencing the genomes of 1000 actinobacteria strains.</title>
        <authorList>
            <person name="Klenk H.-P."/>
        </authorList>
    </citation>
    <scope>NUCLEOTIDE SEQUENCE [LARGE SCALE GENOMIC DNA]</scope>
    <source>
        <strain evidence="3 4">DSM 19426</strain>
    </source>
</reference>
<dbReference type="InterPro" id="IPR036465">
    <property type="entry name" value="vWFA_dom_sf"/>
</dbReference>
<proteinExistence type="predicted"/>
<evidence type="ECO:0000313" key="4">
    <source>
        <dbReference type="Proteomes" id="UP001183648"/>
    </source>
</evidence>
<feature type="transmembrane region" description="Helical" evidence="1">
    <location>
        <begin position="20"/>
        <end position="42"/>
    </location>
</feature>
<dbReference type="SMART" id="SM00327">
    <property type="entry name" value="VWA"/>
    <property type="match status" value="1"/>
</dbReference>
<dbReference type="PROSITE" id="PS50234">
    <property type="entry name" value="VWFA"/>
    <property type="match status" value="1"/>
</dbReference>
<dbReference type="InterPro" id="IPR002035">
    <property type="entry name" value="VWF_A"/>
</dbReference>
<keyword evidence="1" id="KW-0812">Transmembrane</keyword>
<keyword evidence="1" id="KW-0472">Membrane</keyword>
<keyword evidence="4" id="KW-1185">Reference proteome</keyword>
<dbReference type="EMBL" id="JAVDYG010000001">
    <property type="protein sequence ID" value="MDR7360617.1"/>
    <property type="molecule type" value="Genomic_DNA"/>
</dbReference>
<name>A0ABU2BPQ0_9ACTN</name>
<dbReference type="Gene3D" id="3.40.50.410">
    <property type="entry name" value="von Willebrand factor, type A domain"/>
    <property type="match status" value="1"/>
</dbReference>
<dbReference type="RefSeq" id="WP_310297345.1">
    <property type="nucleotide sequence ID" value="NZ_BAAAPS010000011.1"/>
</dbReference>
<dbReference type="SUPFAM" id="SSF53300">
    <property type="entry name" value="vWA-like"/>
    <property type="match status" value="1"/>
</dbReference>
<accession>A0ABU2BPQ0</accession>
<keyword evidence="1" id="KW-1133">Transmembrane helix</keyword>
<dbReference type="Proteomes" id="UP001183648">
    <property type="component" value="Unassembled WGS sequence"/>
</dbReference>
<gene>
    <name evidence="3" type="ORF">J2S63_000170</name>
</gene>
<protein>
    <submittedName>
        <fullName evidence="3">Mg-chelatase subunit ChlD</fullName>
    </submittedName>
</protein>
<evidence type="ECO:0000313" key="3">
    <source>
        <dbReference type="EMBL" id="MDR7360617.1"/>
    </source>
</evidence>
<evidence type="ECO:0000259" key="2">
    <source>
        <dbReference type="PROSITE" id="PS50234"/>
    </source>
</evidence>
<dbReference type="Pfam" id="PF00092">
    <property type="entry name" value="VWA"/>
    <property type="match status" value="1"/>
</dbReference>
<feature type="domain" description="VWFA" evidence="2">
    <location>
        <begin position="275"/>
        <end position="470"/>
    </location>
</feature>
<organism evidence="3 4">
    <name type="scientific">Nocardioides marmoribigeumensis</name>
    <dbReference type="NCBI Taxonomy" id="433649"/>
    <lineage>
        <taxon>Bacteria</taxon>
        <taxon>Bacillati</taxon>
        <taxon>Actinomycetota</taxon>
        <taxon>Actinomycetes</taxon>
        <taxon>Propionibacteriales</taxon>
        <taxon>Nocardioidaceae</taxon>
        <taxon>Nocardioides</taxon>
    </lineage>
</organism>
<sequence>MPSTHPTTPARHRKPRRRGVVVGASALAVGTVATGAVLVGGASPSQGTAACPGTTVRVAAAPEIAPVVAHVADGLAGTCRTYVVRTTLERPTGADVWVAESSVRTSGTSVASSPVVLAVPALQGRGLGPEPTYDRLPAGLRFTATDVEGDPVTQAGLVDLTAALQGGPSQRGVLTGLLRSVSSRAGGAVLTTEVAAPASSTVVRPASGGTVMDYPFVTLRSSKAAGALLAALSGSAGRDALAQAGFGPPTDTRVLTEAAAARVRQTLQVLQRPTRTLALIDVSGSMAAPVPGAHGATRIDLAREAIRAGLGLLPDGTVAGLWRFSDNLTPSTDYEEVAPLTELTDRTRGLLGPAVDRLRVDPDGGTGLYSSTLAAVRAVRASYDDSRVNSVIVLSDGRDRDAEAHHIPLRTLLHALTSEADPARPVRVIGIAYGPDSDTAAMRAVTDATGGTLYTARDPRDLPVIFREAIGSRLCSGAAC</sequence>